<keyword evidence="3 7" id="KW-0812">Transmembrane</keyword>
<keyword evidence="4 7" id="KW-0256">Endoplasmic reticulum</keyword>
<feature type="region of interest" description="Disordered" evidence="8">
    <location>
        <begin position="224"/>
        <end position="261"/>
    </location>
</feature>
<comment type="subcellular location">
    <subcellularLocation>
        <location evidence="1 7">Endoplasmic reticulum membrane</location>
        <topology evidence="1 7">Multi-pass membrane protein</topology>
    </subcellularLocation>
</comment>
<dbReference type="InterPro" id="IPR035952">
    <property type="entry name" value="Rhomboid-like_sf"/>
</dbReference>
<sequence length="261" mass="28944">MSSEIMSAYWATPPIARTLATAIFVTSVLLRVKLIPGYWIYFHEHFLFMLPPQVWRLATNFLVAGPGLGIIMDPYFTFQYLRQLETANPKFLRREDLIWYLVTVGGLTILISRAIMGSGFFFLGGLIIALAYTANQDQRGVQTNFLFFTVPAQAVPYCMLGITVLIDPPSIWVEISGLLAAHLYDFLTRLWPEFGGGPNLLATPRFVSWLIKTPRILQRRYGTAVSPPTARATGGSTGASEGPVLPDSWKTRGSGHRLGGS</sequence>
<evidence type="ECO:0000256" key="5">
    <source>
        <dbReference type="ARBA" id="ARBA00022989"/>
    </source>
</evidence>
<gene>
    <name evidence="9" type="ORF">C8A05DRAFT_44005</name>
</gene>
<name>A0AAN6MLV4_9PEZI</name>
<dbReference type="EMBL" id="MU855498">
    <property type="protein sequence ID" value="KAK3902609.1"/>
    <property type="molecule type" value="Genomic_DNA"/>
</dbReference>
<evidence type="ECO:0000256" key="3">
    <source>
        <dbReference type="ARBA" id="ARBA00022692"/>
    </source>
</evidence>
<reference evidence="9" key="2">
    <citation type="submission" date="2023-05" db="EMBL/GenBank/DDBJ databases">
        <authorList>
            <consortium name="Lawrence Berkeley National Laboratory"/>
            <person name="Steindorff A."/>
            <person name="Hensen N."/>
            <person name="Bonometti L."/>
            <person name="Westerberg I."/>
            <person name="Brannstrom I.O."/>
            <person name="Guillou S."/>
            <person name="Cros-Aarteil S."/>
            <person name="Calhoun S."/>
            <person name="Haridas S."/>
            <person name="Kuo A."/>
            <person name="Mondo S."/>
            <person name="Pangilinan J."/>
            <person name="Riley R."/>
            <person name="Labutti K."/>
            <person name="Andreopoulos B."/>
            <person name="Lipzen A."/>
            <person name="Chen C."/>
            <person name="Yanf M."/>
            <person name="Daum C."/>
            <person name="Ng V."/>
            <person name="Clum A."/>
            <person name="Ohm R."/>
            <person name="Martin F."/>
            <person name="Silar P."/>
            <person name="Natvig D."/>
            <person name="Lalanne C."/>
            <person name="Gautier V."/>
            <person name="Ament-Velasquez S.L."/>
            <person name="Kruys A."/>
            <person name="Hutchinson M.I."/>
            <person name="Powell A.J."/>
            <person name="Barry K."/>
            <person name="Miller A.N."/>
            <person name="Grigoriev I.V."/>
            <person name="Debuchy R."/>
            <person name="Gladieux P."/>
            <person name="Thoren M.H."/>
            <person name="Johannesson H."/>
        </authorList>
    </citation>
    <scope>NUCLEOTIDE SEQUENCE</scope>
    <source>
        <strain evidence="9">CBS 103.79</strain>
    </source>
</reference>
<dbReference type="PANTHER" id="PTHR11009">
    <property type="entry name" value="DER1-LIKE PROTEIN, DERLIN"/>
    <property type="match status" value="1"/>
</dbReference>
<organism evidence="9 10">
    <name type="scientific">Staphylotrichum tortipilum</name>
    <dbReference type="NCBI Taxonomy" id="2831512"/>
    <lineage>
        <taxon>Eukaryota</taxon>
        <taxon>Fungi</taxon>
        <taxon>Dikarya</taxon>
        <taxon>Ascomycota</taxon>
        <taxon>Pezizomycotina</taxon>
        <taxon>Sordariomycetes</taxon>
        <taxon>Sordariomycetidae</taxon>
        <taxon>Sordariales</taxon>
        <taxon>Chaetomiaceae</taxon>
        <taxon>Staphylotrichum</taxon>
    </lineage>
</organism>
<feature type="transmembrane region" description="Helical" evidence="7">
    <location>
        <begin position="145"/>
        <end position="166"/>
    </location>
</feature>
<evidence type="ECO:0000256" key="6">
    <source>
        <dbReference type="ARBA" id="ARBA00023136"/>
    </source>
</evidence>
<keyword evidence="10" id="KW-1185">Reference proteome</keyword>
<evidence type="ECO:0000256" key="2">
    <source>
        <dbReference type="ARBA" id="ARBA00008917"/>
    </source>
</evidence>
<proteinExistence type="inferred from homology"/>
<keyword evidence="5 7" id="KW-1133">Transmembrane helix</keyword>
<evidence type="ECO:0000313" key="10">
    <source>
        <dbReference type="Proteomes" id="UP001303889"/>
    </source>
</evidence>
<feature type="transmembrane region" description="Helical" evidence="7">
    <location>
        <begin position="97"/>
        <end position="130"/>
    </location>
</feature>
<dbReference type="Proteomes" id="UP001303889">
    <property type="component" value="Unassembled WGS sequence"/>
</dbReference>
<keyword evidence="6 7" id="KW-0472">Membrane</keyword>
<accession>A0AAN6MLV4</accession>
<feature type="transmembrane region" description="Helical" evidence="7">
    <location>
        <begin position="54"/>
        <end position="76"/>
    </location>
</feature>
<evidence type="ECO:0000313" key="9">
    <source>
        <dbReference type="EMBL" id="KAK3902609.1"/>
    </source>
</evidence>
<evidence type="ECO:0000256" key="7">
    <source>
        <dbReference type="RuleBase" id="RU363059"/>
    </source>
</evidence>
<feature type="transmembrane region" description="Helical" evidence="7">
    <location>
        <begin position="21"/>
        <end position="42"/>
    </location>
</feature>
<dbReference type="GO" id="GO:0006950">
    <property type="term" value="P:response to stress"/>
    <property type="evidence" value="ECO:0007669"/>
    <property type="project" value="UniProtKB-ARBA"/>
</dbReference>
<dbReference type="InterPro" id="IPR007599">
    <property type="entry name" value="DER1"/>
</dbReference>
<dbReference type="Pfam" id="PF04511">
    <property type="entry name" value="DER1"/>
    <property type="match status" value="1"/>
</dbReference>
<comment type="function">
    <text evidence="7">May be involved in the degradation of misfolded endoplasmic reticulum (ER) luminal proteins.</text>
</comment>
<dbReference type="AlphaFoldDB" id="A0AAN6MLV4"/>
<comment type="similarity">
    <text evidence="2 7">Belongs to the derlin family.</text>
</comment>
<evidence type="ECO:0000256" key="8">
    <source>
        <dbReference type="SAM" id="MobiDB-lite"/>
    </source>
</evidence>
<comment type="caution">
    <text evidence="9">The sequence shown here is derived from an EMBL/GenBank/DDBJ whole genome shotgun (WGS) entry which is preliminary data.</text>
</comment>
<dbReference type="SUPFAM" id="SSF144091">
    <property type="entry name" value="Rhomboid-like"/>
    <property type="match status" value="1"/>
</dbReference>
<evidence type="ECO:0000256" key="1">
    <source>
        <dbReference type="ARBA" id="ARBA00004477"/>
    </source>
</evidence>
<reference evidence="9" key="1">
    <citation type="journal article" date="2023" name="Mol. Phylogenet. Evol.">
        <title>Genome-scale phylogeny and comparative genomics of the fungal order Sordariales.</title>
        <authorList>
            <person name="Hensen N."/>
            <person name="Bonometti L."/>
            <person name="Westerberg I."/>
            <person name="Brannstrom I.O."/>
            <person name="Guillou S."/>
            <person name="Cros-Aarteil S."/>
            <person name="Calhoun S."/>
            <person name="Haridas S."/>
            <person name="Kuo A."/>
            <person name="Mondo S."/>
            <person name="Pangilinan J."/>
            <person name="Riley R."/>
            <person name="LaButti K."/>
            <person name="Andreopoulos B."/>
            <person name="Lipzen A."/>
            <person name="Chen C."/>
            <person name="Yan M."/>
            <person name="Daum C."/>
            <person name="Ng V."/>
            <person name="Clum A."/>
            <person name="Steindorff A."/>
            <person name="Ohm R.A."/>
            <person name="Martin F."/>
            <person name="Silar P."/>
            <person name="Natvig D.O."/>
            <person name="Lalanne C."/>
            <person name="Gautier V."/>
            <person name="Ament-Velasquez S.L."/>
            <person name="Kruys A."/>
            <person name="Hutchinson M.I."/>
            <person name="Powell A.J."/>
            <person name="Barry K."/>
            <person name="Miller A.N."/>
            <person name="Grigoriev I.V."/>
            <person name="Debuchy R."/>
            <person name="Gladieux P."/>
            <person name="Hiltunen Thoren M."/>
            <person name="Johannesson H."/>
        </authorList>
    </citation>
    <scope>NUCLEOTIDE SEQUENCE</scope>
    <source>
        <strain evidence="9">CBS 103.79</strain>
    </source>
</reference>
<evidence type="ECO:0000256" key="4">
    <source>
        <dbReference type="ARBA" id="ARBA00022824"/>
    </source>
</evidence>
<protein>
    <recommendedName>
        <fullName evidence="7">Derlin</fullName>
    </recommendedName>
</protein>
<dbReference type="GO" id="GO:0005789">
    <property type="term" value="C:endoplasmic reticulum membrane"/>
    <property type="evidence" value="ECO:0007669"/>
    <property type="project" value="UniProtKB-SubCell"/>
</dbReference>